<gene>
    <name evidence="2" type="ORF">INT76_02760</name>
</gene>
<keyword evidence="1" id="KW-1133">Transmembrane helix</keyword>
<accession>A0ABX7YLX0</accession>
<name>A0ABX7YLX0_9STRE</name>
<sequence length="156" mass="18133">MKHYTFQRRELSFSDSRIIFDEQFQPAYRIQGSIFSTSQQIYRSTNDIFASLTHQLFEQKTKIFASNQEFTTLTSSFLIEEQIAVQQDFFSGNVTMTKDNQLIATVQNMGSNRQITIHNEQYEEAILAVAVAMDYRYAVNIFFALIALLILLNIIF</sequence>
<dbReference type="Proteomes" id="UP000677616">
    <property type="component" value="Chromosome"/>
</dbReference>
<feature type="transmembrane region" description="Helical" evidence="1">
    <location>
        <begin position="137"/>
        <end position="155"/>
    </location>
</feature>
<evidence type="ECO:0000313" key="3">
    <source>
        <dbReference type="Proteomes" id="UP000677616"/>
    </source>
</evidence>
<organism evidence="2 3">
    <name type="scientific">Streptococcus oriscaviae</name>
    <dbReference type="NCBI Taxonomy" id="2781599"/>
    <lineage>
        <taxon>Bacteria</taxon>
        <taxon>Bacillati</taxon>
        <taxon>Bacillota</taxon>
        <taxon>Bacilli</taxon>
        <taxon>Lactobacillales</taxon>
        <taxon>Streptococcaceae</taxon>
        <taxon>Streptococcus</taxon>
    </lineage>
</organism>
<keyword evidence="1" id="KW-0812">Transmembrane</keyword>
<keyword evidence="3" id="KW-1185">Reference proteome</keyword>
<evidence type="ECO:0000256" key="1">
    <source>
        <dbReference type="SAM" id="Phobius"/>
    </source>
</evidence>
<keyword evidence="1" id="KW-0472">Membrane</keyword>
<dbReference type="RefSeq" id="WP_212571942.1">
    <property type="nucleotide sequence ID" value="NZ_CP073084.1"/>
</dbReference>
<protein>
    <submittedName>
        <fullName evidence="2">Uncharacterized protein</fullName>
    </submittedName>
</protein>
<dbReference type="InterPro" id="IPR007612">
    <property type="entry name" value="LOR"/>
</dbReference>
<proteinExistence type="predicted"/>
<reference evidence="2 3" key="1">
    <citation type="submission" date="2021-04" db="EMBL/GenBank/DDBJ databases">
        <title>Complete genome sequence of a novel Streptococcus species.</title>
        <authorList>
            <person name="Teng J.L.L."/>
        </authorList>
    </citation>
    <scope>NUCLEOTIDE SEQUENCE [LARGE SCALE GENOMIC DNA]</scope>
    <source>
        <strain evidence="2 3">HKU75</strain>
    </source>
</reference>
<dbReference type="EMBL" id="CP073084">
    <property type="protein sequence ID" value="QUE54823.1"/>
    <property type="molecule type" value="Genomic_DNA"/>
</dbReference>
<evidence type="ECO:0000313" key="2">
    <source>
        <dbReference type="EMBL" id="QUE54823.1"/>
    </source>
</evidence>
<dbReference type="Pfam" id="PF04525">
    <property type="entry name" value="LOR"/>
    <property type="match status" value="1"/>
</dbReference>